<gene>
    <name evidence="6 8" type="primary">smc</name>
    <name evidence="8" type="ORF">QQA45_02675</name>
</gene>
<evidence type="ECO:0000256" key="2">
    <source>
        <dbReference type="ARBA" id="ARBA00022741"/>
    </source>
</evidence>
<dbReference type="EMBL" id="JASSPP010000003">
    <property type="protein sequence ID" value="MDK9580418.1"/>
    <property type="molecule type" value="Genomic_DNA"/>
</dbReference>
<dbReference type="InterPro" id="IPR024704">
    <property type="entry name" value="SMC"/>
</dbReference>
<evidence type="ECO:0000256" key="6">
    <source>
        <dbReference type="HAMAP-Rule" id="MF_01894"/>
    </source>
</evidence>
<dbReference type="Pfam" id="PF13304">
    <property type="entry name" value="AAA_21"/>
    <property type="match status" value="1"/>
</dbReference>
<feature type="coiled-coil region" evidence="6">
    <location>
        <begin position="818"/>
        <end position="925"/>
    </location>
</feature>
<sequence length="1146" mass="133485">MYLKGIEINGFKSFSEKVNIDFTKGLTAIVGPNGSGKSNILDAVLWVLGEQSYKSIRAKDSQDVIFSGGKNKKARSNASVSLYINNEDRYIDYDNDELVITRSINRSGENQYILNGKKTRLKDINNMLMDTGIGKQAYSVIGQGKVDRIISSSSTELRNIIDEAAGIKKAKIEKEEAFKKLISVENEVEKIEFVEEDLEKRVEELESQSKQARKYKAYVKQINIMKYMIYSYYINTYSSEKGKLSEEQIKLKNNIEELSEKLEVYTEKINENSENKEQVDKQLEEYLSKNNKNSEQLEELNEKYRAYINKKANFEAEVKNKEENKEKLKIKISEIGTIVEENKLELKQISTLINSSEKDLKEYEKLLKDKKIKKENLDKTLKKCEEKNKKFEVDKLRLEMSIDDAIKRIKSAEDKLKQVKKEKEEALHKKVEIDKSIDLEKKYNELQIKLKNKQSEEEKLVKEKNILKANYENLLTKYEVLDSNIKNFKLLNNSVQFIQKYSKNDEKVYGPLVNMLDVEEKYHLAITTIAGYSLNDIVVEDSEVANKYIKLLKENKVGTASFLPIKSLIKRNLVDDGYNYARKLVRNKSGIEKISSVIDYIFANSIIVDNIEEGLKISKIKREKIVSIAGDVISSTGRITGGYVTKKIDETLKRTTQLKKIKEDLENTNKNLNSKVENYKELLKEITDIKRQLNQNKVELDDYLHKKKSLERELQTYTYEINENEEFVRTKKEDILSNKEIIKQINIDIIENNEKEEEAKKSLDNLNNEEENEEEISRLRIELAVQKEKYSNIDKVYKNNMQNSKKLEEEYFSLENFIEKKDENYNSINEEIENIKFNISNIQKETIISKDEISHLTKYNMQLSKEYKELIEEKTKSEIERNKLSNISINIEEKVERLEQELEKIDTKKKELLEDEAEIKKAENYKENIDLQQVKLFERQVNLNEKSLQELGDVNLSAIKEYEEENKRLETLKNEKFDLLRAKETIEKLISDINIDIIEKFSESVKEIGKNFEYMCKELLHGARGKLKIQDEENLIETGLELSVKYKNKPEQTLSLLSGGEKSMLAVAFIISIFMFKPAPFTFFDEVEAALDESNTKKLVELLKKFTYSQFIMITHNKETMKGADKLYGVTMNKEVGESLLVSVDI</sequence>
<proteinExistence type="inferred from homology"/>
<keyword evidence="5 6" id="KW-0238">DNA-binding</keyword>
<dbReference type="InterPro" id="IPR010935">
    <property type="entry name" value="SMC_hinge"/>
</dbReference>
<dbReference type="NCBIfam" id="TIGR02168">
    <property type="entry name" value="SMC_prok_B"/>
    <property type="match status" value="1"/>
</dbReference>
<dbReference type="Proteomes" id="UP001225134">
    <property type="component" value="Unassembled WGS sequence"/>
</dbReference>
<evidence type="ECO:0000256" key="1">
    <source>
        <dbReference type="ARBA" id="ARBA00022490"/>
    </source>
</evidence>
<evidence type="ECO:0000313" key="9">
    <source>
        <dbReference type="Proteomes" id="UP001225134"/>
    </source>
</evidence>
<comment type="subcellular location">
    <subcellularLocation>
        <location evidence="6">Cytoplasm</location>
    </subcellularLocation>
</comment>
<dbReference type="InterPro" id="IPR011890">
    <property type="entry name" value="SMC_prok"/>
</dbReference>
<feature type="coiled-coil region" evidence="6">
    <location>
        <begin position="167"/>
        <end position="215"/>
    </location>
</feature>
<comment type="function">
    <text evidence="6">Required for chromosome condensation and partitioning.</text>
</comment>
<evidence type="ECO:0000256" key="4">
    <source>
        <dbReference type="ARBA" id="ARBA00023054"/>
    </source>
</evidence>
<dbReference type="Gene3D" id="3.30.70.1620">
    <property type="match status" value="1"/>
</dbReference>
<feature type="domain" description="SMC hinge" evidence="7">
    <location>
        <begin position="506"/>
        <end position="618"/>
    </location>
</feature>
<evidence type="ECO:0000259" key="7">
    <source>
        <dbReference type="SMART" id="SM00968"/>
    </source>
</evidence>
<comment type="subunit">
    <text evidence="6">Homodimer.</text>
</comment>
<dbReference type="Gene3D" id="3.40.50.300">
    <property type="entry name" value="P-loop containing nucleotide triphosphate hydrolases"/>
    <property type="match status" value="2"/>
</dbReference>
<dbReference type="InterPro" id="IPR003959">
    <property type="entry name" value="ATPase_AAA_core"/>
</dbReference>
<dbReference type="PIRSF" id="PIRSF005719">
    <property type="entry name" value="SMC"/>
    <property type="match status" value="1"/>
</dbReference>
<dbReference type="InterPro" id="IPR027417">
    <property type="entry name" value="P-loop_NTPase"/>
</dbReference>
<dbReference type="PANTHER" id="PTHR43977">
    <property type="entry name" value="STRUCTURAL MAINTENANCE OF CHROMOSOMES PROTEIN 3"/>
    <property type="match status" value="1"/>
</dbReference>
<reference evidence="8 9" key="1">
    <citation type="submission" date="2023-06" db="EMBL/GenBank/DDBJ databases">
        <title>Antibody response to the Sneathia vaginalis cytopathogenic toxin A during pregnancy.</title>
        <authorList>
            <person name="Mccoy Z.T."/>
            <person name="Serrano M.G."/>
            <person name="Spaine K."/>
            <person name="Edwards D.J."/>
            <person name="Buck G.A."/>
            <person name="Jefferson K."/>
        </authorList>
    </citation>
    <scope>NUCLEOTIDE SEQUENCE [LARGE SCALE GENOMIC DNA]</scope>
    <source>
        <strain evidence="8 9">CCUG 42621</strain>
    </source>
</reference>
<feature type="binding site" evidence="6">
    <location>
        <begin position="32"/>
        <end position="39"/>
    </location>
    <ligand>
        <name>ATP</name>
        <dbReference type="ChEBI" id="CHEBI:30616"/>
    </ligand>
</feature>
<accession>A0ABT7HIR2</accession>
<keyword evidence="2 6" id="KW-0547">Nucleotide-binding</keyword>
<keyword evidence="3 6" id="KW-0067">ATP-binding</keyword>
<feature type="coiled-coil region" evidence="6">
    <location>
        <begin position="648"/>
        <end position="720"/>
    </location>
</feature>
<dbReference type="SUPFAM" id="SSF75553">
    <property type="entry name" value="Smc hinge domain"/>
    <property type="match status" value="1"/>
</dbReference>
<comment type="caution">
    <text evidence="8">The sequence shown here is derived from an EMBL/GenBank/DDBJ whole genome shotgun (WGS) entry which is preliminary data.</text>
</comment>
<dbReference type="InterPro" id="IPR003395">
    <property type="entry name" value="RecF/RecN/SMC_N"/>
</dbReference>
<dbReference type="Gene3D" id="1.20.1060.20">
    <property type="match status" value="1"/>
</dbReference>
<feature type="coiled-coil region" evidence="6">
    <location>
        <begin position="749"/>
        <end position="789"/>
    </location>
</feature>
<feature type="coiled-coil region" evidence="6">
    <location>
        <begin position="955"/>
        <end position="989"/>
    </location>
</feature>
<keyword evidence="9" id="KW-1185">Reference proteome</keyword>
<evidence type="ECO:0000256" key="5">
    <source>
        <dbReference type="ARBA" id="ARBA00023125"/>
    </source>
</evidence>
<evidence type="ECO:0000256" key="3">
    <source>
        <dbReference type="ARBA" id="ARBA00022840"/>
    </source>
</evidence>
<protein>
    <recommendedName>
        <fullName evidence="6">Chromosome partition protein Smc</fullName>
    </recommendedName>
</protein>
<organism evidence="8 9">
    <name type="scientific">Sneathia sanguinegens</name>
    <dbReference type="NCBI Taxonomy" id="40543"/>
    <lineage>
        <taxon>Bacteria</taxon>
        <taxon>Fusobacteriati</taxon>
        <taxon>Fusobacteriota</taxon>
        <taxon>Fusobacteriia</taxon>
        <taxon>Fusobacteriales</taxon>
        <taxon>Leptotrichiaceae</taxon>
        <taxon>Sneathia</taxon>
    </lineage>
</organism>
<evidence type="ECO:0000313" key="8">
    <source>
        <dbReference type="EMBL" id="MDK9580418.1"/>
    </source>
</evidence>
<dbReference type="InterPro" id="IPR036277">
    <property type="entry name" value="SMC_hinge_sf"/>
</dbReference>
<keyword evidence="4 6" id="KW-0175">Coiled coil</keyword>
<dbReference type="RefSeq" id="WP_285152755.1">
    <property type="nucleotide sequence ID" value="NZ_JASSPP010000003.1"/>
</dbReference>
<feature type="coiled-coil region" evidence="6">
    <location>
        <begin position="241"/>
        <end position="477"/>
    </location>
</feature>
<dbReference type="Pfam" id="PF02463">
    <property type="entry name" value="SMC_N"/>
    <property type="match status" value="1"/>
</dbReference>
<comment type="similarity">
    <text evidence="6">Belongs to the SMC family.</text>
</comment>
<dbReference type="HAMAP" id="MF_01894">
    <property type="entry name" value="Smc_prok"/>
    <property type="match status" value="1"/>
</dbReference>
<keyword evidence="1 6" id="KW-0963">Cytoplasm</keyword>
<dbReference type="SUPFAM" id="SSF52540">
    <property type="entry name" value="P-loop containing nucleoside triphosphate hydrolases"/>
    <property type="match status" value="1"/>
</dbReference>
<comment type="domain">
    <text evidence="6">Contains large globular domains required for ATP hydrolysis at each terminus and a third globular domain forming a flexible hinge near the middle of the molecule. These domains are separated by coiled-coil structures.</text>
</comment>
<dbReference type="Pfam" id="PF06470">
    <property type="entry name" value="SMC_hinge"/>
    <property type="match status" value="1"/>
</dbReference>
<dbReference type="SMART" id="SM00968">
    <property type="entry name" value="SMC_hinge"/>
    <property type="match status" value="1"/>
</dbReference>
<name>A0ABT7HIR2_9FUSO</name>